<sequence>MPSHAFRRLQPSQLATISEDDNEQEEWIQGRIPHCRVMQAVGWRIVDDNHVPFPTHRSSDMYCPWSPSEPERLTSWEAHAWVIQEFTSYLELVKSHISHGSRGSNGSDSSHASGSSQGPNGRQQYRRVNRYLEETVPPRGLRSRSPSDSDPPSDSDSPPGSGTMAEFDSSRAPTATRMWAHILALHPSPIHKVLWARVLQVDEEGKNDDIDSLIETFKSGRGTQDQESSQNNTKHQSRQGSNEPNSEQRREMCGYILALMDDIQWLIRNIRYLDPVSPIARMTVFIFVTQRIPLWGDPIDAFPTPGHVTMFAENGPRAVSDDICDAIFQNVMREGGMPTKGLLVETLNFVMEVFS</sequence>
<feature type="compositionally biased region" description="Low complexity" evidence="1">
    <location>
        <begin position="137"/>
        <end position="162"/>
    </location>
</feature>
<proteinExistence type="predicted"/>
<dbReference type="RefSeq" id="XP_058306968.1">
    <property type="nucleotide sequence ID" value="XM_058454719.1"/>
</dbReference>
<feature type="region of interest" description="Disordered" evidence="1">
    <location>
        <begin position="98"/>
        <end position="172"/>
    </location>
</feature>
<protein>
    <submittedName>
        <fullName evidence="2">Uncharacterized protein</fullName>
    </submittedName>
</protein>
<evidence type="ECO:0000256" key="1">
    <source>
        <dbReference type="SAM" id="MobiDB-lite"/>
    </source>
</evidence>
<feature type="compositionally biased region" description="Low complexity" evidence="1">
    <location>
        <begin position="98"/>
        <end position="118"/>
    </location>
</feature>
<evidence type="ECO:0000313" key="2">
    <source>
        <dbReference type="EMBL" id="KAJ5198540.1"/>
    </source>
</evidence>
<dbReference type="GeneID" id="83182020"/>
<reference evidence="2" key="2">
    <citation type="journal article" date="2023" name="IMA Fungus">
        <title>Comparative genomic study of the Penicillium genus elucidates a diverse pangenome and 15 lateral gene transfer events.</title>
        <authorList>
            <person name="Petersen C."/>
            <person name="Sorensen T."/>
            <person name="Nielsen M.R."/>
            <person name="Sondergaard T.E."/>
            <person name="Sorensen J.L."/>
            <person name="Fitzpatrick D.A."/>
            <person name="Frisvad J.C."/>
            <person name="Nielsen K.L."/>
        </authorList>
    </citation>
    <scope>NUCLEOTIDE SEQUENCE</scope>
    <source>
        <strain evidence="2">IBT 15544</strain>
    </source>
</reference>
<reference evidence="2" key="1">
    <citation type="submission" date="2022-12" db="EMBL/GenBank/DDBJ databases">
        <authorList>
            <person name="Petersen C."/>
        </authorList>
    </citation>
    <scope>NUCLEOTIDE SEQUENCE</scope>
    <source>
        <strain evidence="2">IBT 15544</strain>
    </source>
</reference>
<accession>A0A9W9JP86</accession>
<dbReference type="EMBL" id="JAPQKR010000014">
    <property type="protein sequence ID" value="KAJ5198540.1"/>
    <property type="molecule type" value="Genomic_DNA"/>
</dbReference>
<feature type="region of interest" description="Disordered" evidence="1">
    <location>
        <begin position="220"/>
        <end position="248"/>
    </location>
</feature>
<feature type="compositionally biased region" description="Polar residues" evidence="1">
    <location>
        <begin position="221"/>
        <end position="245"/>
    </location>
</feature>
<gene>
    <name evidence="2" type="ORF">N7498_007657</name>
</gene>
<dbReference type="OrthoDB" id="10580449at2759"/>
<dbReference type="AlphaFoldDB" id="A0A9W9JP86"/>
<comment type="caution">
    <text evidence="2">The sequence shown here is derived from an EMBL/GenBank/DDBJ whole genome shotgun (WGS) entry which is preliminary data.</text>
</comment>
<keyword evidence="3" id="KW-1185">Reference proteome</keyword>
<evidence type="ECO:0000313" key="3">
    <source>
        <dbReference type="Proteomes" id="UP001150904"/>
    </source>
</evidence>
<name>A0A9W9JP86_9EURO</name>
<organism evidence="2 3">
    <name type="scientific">Penicillium cinerascens</name>
    <dbReference type="NCBI Taxonomy" id="70096"/>
    <lineage>
        <taxon>Eukaryota</taxon>
        <taxon>Fungi</taxon>
        <taxon>Dikarya</taxon>
        <taxon>Ascomycota</taxon>
        <taxon>Pezizomycotina</taxon>
        <taxon>Eurotiomycetes</taxon>
        <taxon>Eurotiomycetidae</taxon>
        <taxon>Eurotiales</taxon>
        <taxon>Aspergillaceae</taxon>
        <taxon>Penicillium</taxon>
    </lineage>
</organism>
<dbReference type="Proteomes" id="UP001150904">
    <property type="component" value="Unassembled WGS sequence"/>
</dbReference>